<dbReference type="EMBL" id="QLLK01000006">
    <property type="protein sequence ID" value="RAI89318.1"/>
    <property type="molecule type" value="Genomic_DNA"/>
</dbReference>
<evidence type="ECO:0000256" key="4">
    <source>
        <dbReference type="ARBA" id="ARBA00022692"/>
    </source>
</evidence>
<feature type="transmembrane region" description="Helical" evidence="7">
    <location>
        <begin position="34"/>
        <end position="56"/>
    </location>
</feature>
<dbReference type="GO" id="GO:0008324">
    <property type="term" value="F:monoatomic cation transmembrane transporter activity"/>
    <property type="evidence" value="ECO:0007669"/>
    <property type="project" value="InterPro"/>
</dbReference>
<dbReference type="InterPro" id="IPR058533">
    <property type="entry name" value="Cation_efflux_TM"/>
</dbReference>
<evidence type="ECO:0000256" key="1">
    <source>
        <dbReference type="ARBA" id="ARBA00004141"/>
    </source>
</evidence>
<keyword evidence="3" id="KW-0813">Transport</keyword>
<feature type="domain" description="Cation efflux protein cytoplasmic" evidence="9">
    <location>
        <begin position="240"/>
        <end position="316"/>
    </location>
</feature>
<sequence length="316" mass="34685">MLIEPLVYSYSIGKGIFPTFANPIPAQTMSNSTLAVRTVIFSMLGNVVLATIKFLAGIFGNSYALIADGIESVVDVFSSLLVLFGLKYSSRPADENHPYGHGKAEPLITFLVVVFLIISACTIAYQAFQHILIPHELPKPFTLTVLAAIIIWKEVSFQVVIRRSKKLNSGALKAEAWHHRSDAITSVAAFIGITVAIFGGEGFEVADDYAALFAVAFILYNCYKIFRPALGEVMDENIYEELTKQIRAVSLTVPGVEGTEKCFIRKAGMEYHVDLHALVPGELTVTEGHDISHKLKDKLCAEIPELGNVLIHIEPF</sequence>
<comment type="similarity">
    <text evidence="2">Belongs to the cation diffusion facilitator (CDF) transporter (TC 2.A.4) family.</text>
</comment>
<feature type="transmembrane region" description="Helical" evidence="7">
    <location>
        <begin position="182"/>
        <end position="203"/>
    </location>
</feature>
<dbReference type="InterPro" id="IPR027470">
    <property type="entry name" value="Cation_efflux_CTD"/>
</dbReference>
<evidence type="ECO:0000256" key="3">
    <source>
        <dbReference type="ARBA" id="ARBA00022448"/>
    </source>
</evidence>
<comment type="subcellular location">
    <subcellularLocation>
        <location evidence="1">Membrane</location>
        <topology evidence="1">Multi-pass membrane protein</topology>
    </subcellularLocation>
</comment>
<gene>
    <name evidence="10" type="ORF">LV83_02359</name>
</gene>
<dbReference type="Gene3D" id="3.30.70.1350">
    <property type="entry name" value="Cation efflux protein, cytoplasmic domain"/>
    <property type="match status" value="1"/>
</dbReference>
<keyword evidence="11" id="KW-1185">Reference proteome</keyword>
<dbReference type="SUPFAM" id="SSF160240">
    <property type="entry name" value="Cation efflux protein cytoplasmic domain-like"/>
    <property type="match status" value="1"/>
</dbReference>
<feature type="transmembrane region" description="Helical" evidence="7">
    <location>
        <begin position="107"/>
        <end position="128"/>
    </location>
</feature>
<dbReference type="SUPFAM" id="SSF161111">
    <property type="entry name" value="Cation efflux protein transmembrane domain-like"/>
    <property type="match status" value="1"/>
</dbReference>
<evidence type="ECO:0000256" key="6">
    <source>
        <dbReference type="ARBA" id="ARBA00023136"/>
    </source>
</evidence>
<dbReference type="InterPro" id="IPR050291">
    <property type="entry name" value="CDF_Transporter"/>
</dbReference>
<evidence type="ECO:0000256" key="7">
    <source>
        <dbReference type="SAM" id="Phobius"/>
    </source>
</evidence>
<evidence type="ECO:0000313" key="11">
    <source>
        <dbReference type="Proteomes" id="UP000249610"/>
    </source>
</evidence>
<reference evidence="10 11" key="1">
    <citation type="submission" date="2018-06" db="EMBL/GenBank/DDBJ databases">
        <title>Genomic Encyclopedia of Archaeal and Bacterial Type Strains, Phase II (KMG-II): from individual species to whole genera.</title>
        <authorList>
            <person name="Goeker M."/>
        </authorList>
    </citation>
    <scope>NUCLEOTIDE SEQUENCE [LARGE SCALE GENOMIC DNA]</scope>
    <source>
        <strain evidence="10 11">DSM 23446</strain>
    </source>
</reference>
<name>A0A327PAR2_9BACT</name>
<keyword evidence="5 7" id="KW-1133">Transmembrane helix</keyword>
<dbReference type="AlphaFoldDB" id="A0A327PAR2"/>
<evidence type="ECO:0000313" key="10">
    <source>
        <dbReference type="EMBL" id="RAI89318.1"/>
    </source>
</evidence>
<dbReference type="FunFam" id="1.20.1510.10:FF:000006">
    <property type="entry name" value="Divalent cation efflux transporter"/>
    <property type="match status" value="1"/>
</dbReference>
<keyword evidence="6 7" id="KW-0472">Membrane</keyword>
<dbReference type="NCBIfam" id="TIGR01297">
    <property type="entry name" value="CDF"/>
    <property type="match status" value="1"/>
</dbReference>
<keyword evidence="4 7" id="KW-0812">Transmembrane</keyword>
<dbReference type="GO" id="GO:0016020">
    <property type="term" value="C:membrane"/>
    <property type="evidence" value="ECO:0007669"/>
    <property type="project" value="UniProtKB-SubCell"/>
</dbReference>
<proteinExistence type="inferred from homology"/>
<dbReference type="Pfam" id="PF16916">
    <property type="entry name" value="ZT_dimer"/>
    <property type="match status" value="1"/>
</dbReference>
<feature type="transmembrane region" description="Helical" evidence="7">
    <location>
        <begin position="140"/>
        <end position="161"/>
    </location>
</feature>
<organism evidence="10 11">
    <name type="scientific">Algoriphagus yeomjeoni</name>
    <dbReference type="NCBI Taxonomy" id="291403"/>
    <lineage>
        <taxon>Bacteria</taxon>
        <taxon>Pseudomonadati</taxon>
        <taxon>Bacteroidota</taxon>
        <taxon>Cytophagia</taxon>
        <taxon>Cytophagales</taxon>
        <taxon>Cyclobacteriaceae</taxon>
        <taxon>Algoriphagus</taxon>
    </lineage>
</organism>
<evidence type="ECO:0000259" key="9">
    <source>
        <dbReference type="Pfam" id="PF16916"/>
    </source>
</evidence>
<evidence type="ECO:0000256" key="5">
    <source>
        <dbReference type="ARBA" id="ARBA00022989"/>
    </source>
</evidence>
<comment type="caution">
    <text evidence="10">The sequence shown here is derived from an EMBL/GenBank/DDBJ whole genome shotgun (WGS) entry which is preliminary data.</text>
</comment>
<dbReference type="InterPro" id="IPR002524">
    <property type="entry name" value="Cation_efflux"/>
</dbReference>
<accession>A0A327PAR2</accession>
<evidence type="ECO:0000256" key="2">
    <source>
        <dbReference type="ARBA" id="ARBA00008114"/>
    </source>
</evidence>
<dbReference type="InterPro" id="IPR027469">
    <property type="entry name" value="Cation_efflux_TMD_sf"/>
</dbReference>
<feature type="domain" description="Cation efflux protein transmembrane" evidence="8">
    <location>
        <begin position="39"/>
        <end position="230"/>
    </location>
</feature>
<dbReference type="Pfam" id="PF01545">
    <property type="entry name" value="Cation_efflux"/>
    <property type="match status" value="1"/>
</dbReference>
<dbReference type="Proteomes" id="UP000249610">
    <property type="component" value="Unassembled WGS sequence"/>
</dbReference>
<dbReference type="InterPro" id="IPR036837">
    <property type="entry name" value="Cation_efflux_CTD_sf"/>
</dbReference>
<dbReference type="PANTHER" id="PTHR43840:SF15">
    <property type="entry name" value="MITOCHONDRIAL METAL TRANSPORTER 1-RELATED"/>
    <property type="match status" value="1"/>
</dbReference>
<feature type="transmembrane region" description="Helical" evidence="7">
    <location>
        <begin position="209"/>
        <end position="226"/>
    </location>
</feature>
<protein>
    <submittedName>
        <fullName evidence="10">Cation diffusion facilitator family transporter</fullName>
    </submittedName>
</protein>
<dbReference type="PANTHER" id="PTHR43840">
    <property type="entry name" value="MITOCHONDRIAL METAL TRANSPORTER 1-RELATED"/>
    <property type="match status" value="1"/>
</dbReference>
<feature type="transmembrane region" description="Helical" evidence="7">
    <location>
        <begin position="62"/>
        <end position="86"/>
    </location>
</feature>
<evidence type="ECO:0000259" key="8">
    <source>
        <dbReference type="Pfam" id="PF01545"/>
    </source>
</evidence>
<dbReference type="Gene3D" id="1.20.1510.10">
    <property type="entry name" value="Cation efflux protein transmembrane domain"/>
    <property type="match status" value="1"/>
</dbReference>